<proteinExistence type="predicted"/>
<reference evidence="3 4" key="1">
    <citation type="submission" date="2020-12" db="EMBL/GenBank/DDBJ databases">
        <title>Draft genome sequence of the commensal strain Corynebacterium tuberculostearicum MFP09/CIP 102622 isolated from human skin.</title>
        <authorList>
            <person name="Boukerb A.M."/>
            <person name="Janvier X."/>
            <person name="Feuilloley M.G.J."/>
            <person name="Groboillot A."/>
        </authorList>
    </citation>
    <scope>NUCLEOTIDE SEQUENCE [LARGE SCALE GENOMIC DNA]</scope>
    <source>
        <strain evidence="3 4">CIP 102622</strain>
    </source>
</reference>
<evidence type="ECO:0000256" key="1">
    <source>
        <dbReference type="SAM" id="MobiDB-lite"/>
    </source>
</evidence>
<accession>A0A8I1L9S5</accession>
<feature type="compositionally biased region" description="Low complexity" evidence="1">
    <location>
        <begin position="23"/>
        <end position="43"/>
    </location>
</feature>
<comment type="caution">
    <text evidence="3">The sequence shown here is derived from an EMBL/GenBank/DDBJ whole genome shotgun (WGS) entry which is preliminary data.</text>
</comment>
<evidence type="ECO:0000313" key="4">
    <source>
        <dbReference type="Proteomes" id="UP000603369"/>
    </source>
</evidence>
<feature type="transmembrane region" description="Helical" evidence="2">
    <location>
        <begin position="157"/>
        <end position="176"/>
    </location>
</feature>
<sequence>MGYEEDPNDAGRGKRDSPISKPASSAGSAASASAQSDSQLSGAPENKRSDFPPVGGALPGVNRLSNLDDQIAVWALQGPTPHPQIIKQHNDIQPGAGDRIMEDAHADIVLDRKVTAESFEYAIFESKVRLFTTVGVIFGALILIPAILVLFDPPESIVGTAAVGLAAASPLVRILIGPKQSQKDQLESAERGGV</sequence>
<feature type="compositionally biased region" description="Basic and acidic residues" evidence="1">
    <location>
        <begin position="9"/>
        <end position="18"/>
    </location>
</feature>
<dbReference type="Proteomes" id="UP000603369">
    <property type="component" value="Unassembled WGS sequence"/>
</dbReference>
<evidence type="ECO:0000256" key="2">
    <source>
        <dbReference type="SAM" id="Phobius"/>
    </source>
</evidence>
<feature type="transmembrane region" description="Helical" evidence="2">
    <location>
        <begin position="130"/>
        <end position="151"/>
    </location>
</feature>
<keyword evidence="2" id="KW-1133">Transmembrane helix</keyword>
<dbReference type="InterPro" id="IPR019284">
    <property type="entry name" value="RP532"/>
</dbReference>
<dbReference type="AlphaFoldDB" id="A0A8I1L9S5"/>
<name>A0A8I1L9S5_9CORY</name>
<evidence type="ECO:0000313" key="3">
    <source>
        <dbReference type="EMBL" id="MBK3428993.1"/>
    </source>
</evidence>
<dbReference type="EMBL" id="JAEHFL010000019">
    <property type="protein sequence ID" value="MBK3428993.1"/>
    <property type="molecule type" value="Genomic_DNA"/>
</dbReference>
<keyword evidence="2" id="KW-0472">Membrane</keyword>
<dbReference type="Pfam" id="PF10097">
    <property type="entry name" value="DUF2335"/>
    <property type="match status" value="1"/>
</dbReference>
<protein>
    <submittedName>
        <fullName evidence="3">DUF2335 domain-containing protein</fullName>
    </submittedName>
</protein>
<keyword evidence="2" id="KW-0812">Transmembrane</keyword>
<gene>
    <name evidence="3" type="ORF">JDP02_10815</name>
</gene>
<feature type="region of interest" description="Disordered" evidence="1">
    <location>
        <begin position="1"/>
        <end position="55"/>
    </location>
</feature>
<keyword evidence="4" id="KW-1185">Reference proteome</keyword>
<organism evidence="3 4">
    <name type="scientific">Corynebacterium tuberculostearicum</name>
    <dbReference type="NCBI Taxonomy" id="38304"/>
    <lineage>
        <taxon>Bacteria</taxon>
        <taxon>Bacillati</taxon>
        <taxon>Actinomycetota</taxon>
        <taxon>Actinomycetes</taxon>
        <taxon>Mycobacteriales</taxon>
        <taxon>Corynebacteriaceae</taxon>
        <taxon>Corynebacterium</taxon>
    </lineage>
</organism>
<dbReference type="RefSeq" id="WP_198492477.1">
    <property type="nucleotide sequence ID" value="NZ_CP073092.1"/>
</dbReference>